<dbReference type="PhylomeDB" id="G4V5X8"/>
<dbReference type="KEGG" id="smm:Smp_200970"/>
<dbReference type="CTD" id="29830450"/>
<evidence type="ECO:0000313" key="2">
    <source>
        <dbReference type="WBParaSite" id="Smp_200970.1"/>
    </source>
</evidence>
<sequence length="56" mass="6410">MERCGLFDWYTNPVCLRIIIHIAETVIGVLDLTGWSRHKAGLISAQTVFMYHCSDQ</sequence>
<proteinExistence type="predicted"/>
<dbReference type="Proteomes" id="UP000008854">
    <property type="component" value="Unassembled WGS sequence"/>
</dbReference>
<accession>G4V5X8</accession>
<dbReference type="GeneID" id="29830450"/>
<name>G4V5X8_SCHMA</name>
<reference evidence="1" key="1">
    <citation type="journal article" date="2012" name="PLoS Negl. Trop. Dis.">
        <title>A systematically improved high quality genome and transcriptome of the human blood fluke Schistosoma mansoni.</title>
        <authorList>
            <person name="Protasio A.V."/>
            <person name="Tsai I.J."/>
            <person name="Babbage A."/>
            <person name="Nichol S."/>
            <person name="Hunt M."/>
            <person name="Aslett M.A."/>
            <person name="De Silva N."/>
            <person name="Velarde G.S."/>
            <person name="Anderson T.J."/>
            <person name="Clark R.C."/>
            <person name="Davidson C."/>
            <person name="Dillon G.P."/>
            <person name="Holroyd N.E."/>
            <person name="LoVerde P.T."/>
            <person name="Lloyd C."/>
            <person name="McQuillan J."/>
            <person name="Oliveira G."/>
            <person name="Otto T.D."/>
            <person name="Parker-Manuel S.J."/>
            <person name="Quail M.A."/>
            <person name="Wilson R.A."/>
            <person name="Zerlotini A."/>
            <person name="Dunne D.W."/>
            <person name="Berriman M."/>
        </authorList>
    </citation>
    <scope>NUCLEOTIDE SEQUENCE [LARGE SCALE GENOMIC DNA]</scope>
    <source>
        <strain evidence="1">Puerto Rican</strain>
    </source>
</reference>
<organism evidence="1 2">
    <name type="scientific">Schistosoma mansoni</name>
    <name type="common">Blood fluke</name>
    <dbReference type="NCBI Taxonomy" id="6183"/>
    <lineage>
        <taxon>Eukaryota</taxon>
        <taxon>Metazoa</taxon>
        <taxon>Spiralia</taxon>
        <taxon>Lophotrochozoa</taxon>
        <taxon>Platyhelminthes</taxon>
        <taxon>Trematoda</taxon>
        <taxon>Digenea</taxon>
        <taxon>Strigeidida</taxon>
        <taxon>Schistosomatoidea</taxon>
        <taxon>Schistosomatidae</taxon>
        <taxon>Schistosoma</taxon>
    </lineage>
</organism>
<dbReference type="HOGENOM" id="CLU_185536_0_0_1"/>
<dbReference type="AlphaFoldDB" id="G4V5X8"/>
<evidence type="ECO:0000313" key="1">
    <source>
        <dbReference type="Proteomes" id="UP000008854"/>
    </source>
</evidence>
<dbReference type="InParanoid" id="G4V5X8"/>
<dbReference type="WBParaSite" id="Smp_200970.1">
    <property type="protein sequence ID" value="Smp_200970.1"/>
    <property type="gene ID" value="Smp_200970"/>
</dbReference>
<dbReference type="RefSeq" id="XP_018647566.1">
    <property type="nucleotide sequence ID" value="XM_018793011.1"/>
</dbReference>
<protein>
    <submittedName>
        <fullName evidence="2">Smp_200970</fullName>
    </submittedName>
</protein>
<reference evidence="2" key="2">
    <citation type="submission" date="2018-12" db="UniProtKB">
        <authorList>
            <consortium name="WormBaseParasite"/>
        </authorList>
    </citation>
    <scope>IDENTIFICATION</scope>
    <source>
        <strain evidence="2">Puerto Rican</strain>
    </source>
</reference>
<keyword evidence="1" id="KW-1185">Reference proteome</keyword>